<reference evidence="1" key="1">
    <citation type="submission" date="2019-11" db="EMBL/GenBank/DDBJ databases">
        <title>Nori genome reveals adaptations in red seaweeds to the harsh intertidal environment.</title>
        <authorList>
            <person name="Wang D."/>
            <person name="Mao Y."/>
        </authorList>
    </citation>
    <scope>NUCLEOTIDE SEQUENCE</scope>
    <source>
        <tissue evidence="1">Gametophyte</tissue>
    </source>
</reference>
<organism evidence="1 2">
    <name type="scientific">Pyropia yezoensis</name>
    <name type="common">Susabi-nori</name>
    <name type="synonym">Porphyra yezoensis</name>
    <dbReference type="NCBI Taxonomy" id="2788"/>
    <lineage>
        <taxon>Eukaryota</taxon>
        <taxon>Rhodophyta</taxon>
        <taxon>Bangiophyceae</taxon>
        <taxon>Bangiales</taxon>
        <taxon>Bangiaceae</taxon>
        <taxon>Pyropia</taxon>
    </lineage>
</organism>
<proteinExistence type="predicted"/>
<evidence type="ECO:0000313" key="2">
    <source>
        <dbReference type="Proteomes" id="UP000798662"/>
    </source>
</evidence>
<accession>A0ACC3C8Q7</accession>
<name>A0ACC3C8Q7_PYRYE</name>
<comment type="caution">
    <text evidence="1">The sequence shown here is derived from an EMBL/GenBank/DDBJ whole genome shotgun (WGS) entry which is preliminary data.</text>
</comment>
<gene>
    <name evidence="1" type="ORF">I4F81_008668</name>
</gene>
<evidence type="ECO:0000313" key="1">
    <source>
        <dbReference type="EMBL" id="KAK1866148.1"/>
    </source>
</evidence>
<keyword evidence="2" id="KW-1185">Reference proteome</keyword>
<dbReference type="Proteomes" id="UP000798662">
    <property type="component" value="Chromosome 2"/>
</dbReference>
<protein>
    <submittedName>
        <fullName evidence="1">Uncharacterized protein</fullName>
    </submittedName>
</protein>
<sequence length="634" mass="63555">MARRRSQRRAAAPRRHPSPPTAWRILAGGAIVAAATTTAAAAASWPRLTLPARGNGIAGDPSGGDSGAPVLHVERAVWDEAAAVDVDGAVEPDLAAYRDAYRAATAATAAARAAEAAAASTHPARVALARLAVAAGVAWRRPLPAGPSFAADEAAAAAGQLTPLAVRQVGGAQLQRVTGTASTFDLYLDPAIPPAETNAIAAAARLWADVWPSSVPVRTTVKWASDLSAQSLGATFAPRFVSGGPGPTRDDTQYGAPLYMSLTGTDPTPEREHVAMSLNRGVAWHSGTDSAPRNRFDLTTVAAHELGHGLFFTGRIGFDRTNSRVGVGGGDPARFDSFIADMDDNGVVASCGAGRSVDSQGLLNAVTAQGLSFVVNGSGEPGRGPRVDFPLYAPASYRPGSSVYHFDGGGDQLSRGCTISGISQSQCSSLMVAELPAGKTARSLGGNTLAVMQAMLDQTAQGLPGGTCSVPSNAPGSVDEGGLDGFPGENGGGLRFSIPTWAVITLGVAAAVSVVLFVSALITNVVFPAIRRGGAAAARHPAPRRGGGGQPPPPPPPMPGAAPAMGPPAAPPPVSTGGGGGGWPPQPQAATEGGDGWPPAAATAPQAGAWPPPTAGGWPPPAPPPPPPAGADAV</sequence>
<dbReference type="EMBL" id="CM020619">
    <property type="protein sequence ID" value="KAK1866148.1"/>
    <property type="molecule type" value="Genomic_DNA"/>
</dbReference>